<comment type="caution">
    <text evidence="4">The sequence shown here is derived from an EMBL/GenBank/DDBJ whole genome shotgun (WGS) entry which is preliminary data.</text>
</comment>
<dbReference type="SUPFAM" id="SSF51735">
    <property type="entry name" value="NAD(P)-binding Rossmann-fold domains"/>
    <property type="match status" value="1"/>
</dbReference>
<dbReference type="PANTHER" id="PTHR43976:SF16">
    <property type="entry name" value="SHORT-CHAIN DEHYDROGENASE_REDUCTASE FAMILY PROTEIN"/>
    <property type="match status" value="1"/>
</dbReference>
<dbReference type="InterPro" id="IPR002347">
    <property type="entry name" value="SDR_fam"/>
</dbReference>
<keyword evidence="2" id="KW-0560">Oxidoreductase</keyword>
<name>A0A918TRN7_9RHOB</name>
<organism evidence="4 5">
    <name type="scientific">Neogemmobacter tilapiae</name>
    <dbReference type="NCBI Taxonomy" id="875041"/>
    <lineage>
        <taxon>Bacteria</taxon>
        <taxon>Pseudomonadati</taxon>
        <taxon>Pseudomonadota</taxon>
        <taxon>Alphaproteobacteria</taxon>
        <taxon>Rhodobacterales</taxon>
        <taxon>Paracoccaceae</taxon>
        <taxon>Neogemmobacter</taxon>
    </lineage>
</organism>
<accession>A0A918TRN7</accession>
<gene>
    <name evidence="4" type="ORF">GCM10007315_20120</name>
</gene>
<evidence type="ECO:0000256" key="2">
    <source>
        <dbReference type="ARBA" id="ARBA00023002"/>
    </source>
</evidence>
<dbReference type="RefSeq" id="WP_189411523.1">
    <property type="nucleotide sequence ID" value="NZ_BMYJ01000005.1"/>
</dbReference>
<evidence type="ECO:0000256" key="3">
    <source>
        <dbReference type="RuleBase" id="RU000363"/>
    </source>
</evidence>
<evidence type="ECO:0000256" key="1">
    <source>
        <dbReference type="ARBA" id="ARBA00006484"/>
    </source>
</evidence>
<dbReference type="CDD" id="cd05374">
    <property type="entry name" value="17beta-HSD-like_SDR_c"/>
    <property type="match status" value="1"/>
</dbReference>
<dbReference type="PROSITE" id="PS00061">
    <property type="entry name" value="ADH_SHORT"/>
    <property type="match status" value="1"/>
</dbReference>
<dbReference type="Proteomes" id="UP000638981">
    <property type="component" value="Unassembled WGS sequence"/>
</dbReference>
<dbReference type="InterPro" id="IPR020904">
    <property type="entry name" value="Sc_DH/Rdtase_CS"/>
</dbReference>
<proteinExistence type="inferred from homology"/>
<dbReference type="InterPro" id="IPR036291">
    <property type="entry name" value="NAD(P)-bd_dom_sf"/>
</dbReference>
<reference evidence="4" key="2">
    <citation type="submission" date="2020-09" db="EMBL/GenBank/DDBJ databases">
        <authorList>
            <person name="Sun Q."/>
            <person name="Kim S."/>
        </authorList>
    </citation>
    <scope>NUCLEOTIDE SEQUENCE</scope>
    <source>
        <strain evidence="4">KCTC 23310</strain>
    </source>
</reference>
<comment type="similarity">
    <text evidence="1 3">Belongs to the short-chain dehydrogenases/reductases (SDR) family.</text>
</comment>
<dbReference type="EMBL" id="BMYJ01000005">
    <property type="protein sequence ID" value="GHC56718.1"/>
    <property type="molecule type" value="Genomic_DNA"/>
</dbReference>
<dbReference type="InterPro" id="IPR051911">
    <property type="entry name" value="SDR_oxidoreductase"/>
</dbReference>
<dbReference type="AlphaFoldDB" id="A0A918TRN7"/>
<dbReference type="PRINTS" id="PR00080">
    <property type="entry name" value="SDRFAMILY"/>
</dbReference>
<reference evidence="4" key="1">
    <citation type="journal article" date="2014" name="Int. J. Syst. Evol. Microbiol.">
        <title>Complete genome sequence of Corynebacterium casei LMG S-19264T (=DSM 44701T), isolated from a smear-ripened cheese.</title>
        <authorList>
            <consortium name="US DOE Joint Genome Institute (JGI-PGF)"/>
            <person name="Walter F."/>
            <person name="Albersmeier A."/>
            <person name="Kalinowski J."/>
            <person name="Ruckert C."/>
        </authorList>
    </citation>
    <scope>NUCLEOTIDE SEQUENCE</scope>
    <source>
        <strain evidence="4">KCTC 23310</strain>
    </source>
</reference>
<evidence type="ECO:0000313" key="4">
    <source>
        <dbReference type="EMBL" id="GHC56718.1"/>
    </source>
</evidence>
<dbReference type="GO" id="GO:0016491">
    <property type="term" value="F:oxidoreductase activity"/>
    <property type="evidence" value="ECO:0007669"/>
    <property type="project" value="UniProtKB-KW"/>
</dbReference>
<evidence type="ECO:0000313" key="5">
    <source>
        <dbReference type="Proteomes" id="UP000638981"/>
    </source>
</evidence>
<dbReference type="Gene3D" id="3.40.50.720">
    <property type="entry name" value="NAD(P)-binding Rossmann-like Domain"/>
    <property type="match status" value="1"/>
</dbReference>
<dbReference type="PANTHER" id="PTHR43976">
    <property type="entry name" value="SHORT CHAIN DEHYDROGENASE"/>
    <property type="match status" value="1"/>
</dbReference>
<sequence>MNTVMITGCSSGFGLETARLFVDRGWNVIATMRQPVAGLLPDAVRVLPLDVRDEASLSAAVKAAGAVDVLVNNAGIGWLNAFEGTPMGVVRDIFETNTFGTMALTQAFLPQFREKGAGVIVNVTSSVTLLPLNLLAVYTASKAAVNAFTECLALEIAGFGLRTHVVLPGRAPDTRFGENARGLIMGAGGFHGAYGDQVEKVMASFAEPGALITEAKDVAEAIWRAATDAGAPLHLPAGADAVALSVGR</sequence>
<dbReference type="PRINTS" id="PR00081">
    <property type="entry name" value="GDHRDH"/>
</dbReference>
<dbReference type="Pfam" id="PF00106">
    <property type="entry name" value="adh_short"/>
    <property type="match status" value="1"/>
</dbReference>
<protein>
    <submittedName>
        <fullName evidence="4">Short-chain dehydrogenase/reductase</fullName>
    </submittedName>
</protein>
<keyword evidence="5" id="KW-1185">Reference proteome</keyword>